<dbReference type="GO" id="GO:0016853">
    <property type="term" value="F:isomerase activity"/>
    <property type="evidence" value="ECO:0007669"/>
    <property type="project" value="UniProtKB-KW"/>
</dbReference>
<dbReference type="InterPro" id="IPR001347">
    <property type="entry name" value="SIS_dom"/>
</dbReference>
<proteinExistence type="predicted"/>
<dbReference type="CDD" id="cd05006">
    <property type="entry name" value="SIS_GmhA"/>
    <property type="match status" value="1"/>
</dbReference>
<feature type="compositionally biased region" description="Basic and acidic residues" evidence="1">
    <location>
        <begin position="144"/>
        <end position="161"/>
    </location>
</feature>
<feature type="compositionally biased region" description="Low complexity" evidence="1">
    <location>
        <begin position="35"/>
        <end position="59"/>
    </location>
</feature>
<dbReference type="PROSITE" id="PS51464">
    <property type="entry name" value="SIS"/>
    <property type="match status" value="1"/>
</dbReference>
<dbReference type="GO" id="GO:0097367">
    <property type="term" value="F:carbohydrate derivative binding"/>
    <property type="evidence" value="ECO:0007669"/>
    <property type="project" value="InterPro"/>
</dbReference>
<dbReference type="AlphaFoldDB" id="A0A852ZS56"/>
<accession>A0A852ZS56</accession>
<feature type="region of interest" description="Disordered" evidence="1">
    <location>
        <begin position="1"/>
        <end position="187"/>
    </location>
</feature>
<dbReference type="InterPro" id="IPR046348">
    <property type="entry name" value="SIS_dom_sf"/>
</dbReference>
<feature type="compositionally biased region" description="Basic residues" evidence="1">
    <location>
        <begin position="162"/>
        <end position="172"/>
    </location>
</feature>
<keyword evidence="4" id="KW-1185">Reference proteome</keyword>
<dbReference type="InterPro" id="IPR035461">
    <property type="entry name" value="GmhA/DiaA"/>
</dbReference>
<dbReference type="SUPFAM" id="SSF53697">
    <property type="entry name" value="SIS domain"/>
    <property type="match status" value="1"/>
</dbReference>
<dbReference type="Proteomes" id="UP000567795">
    <property type="component" value="Unassembled WGS sequence"/>
</dbReference>
<comment type="caution">
    <text evidence="3">The sequence shown here is derived from an EMBL/GenBank/DDBJ whole genome shotgun (WGS) entry which is preliminary data.</text>
</comment>
<feature type="compositionally biased region" description="Pro residues" evidence="1">
    <location>
        <begin position="125"/>
        <end position="135"/>
    </location>
</feature>
<feature type="compositionally biased region" description="Basic and acidic residues" evidence="1">
    <location>
        <begin position="67"/>
        <end position="85"/>
    </location>
</feature>
<dbReference type="PANTHER" id="PTHR30390">
    <property type="entry name" value="SEDOHEPTULOSE 7-PHOSPHATE ISOMERASE / DNAA INITIATOR-ASSOCIATING FACTOR FOR REPLICATION INITIATION"/>
    <property type="match status" value="1"/>
</dbReference>
<dbReference type="GO" id="GO:1901135">
    <property type="term" value="P:carbohydrate derivative metabolic process"/>
    <property type="evidence" value="ECO:0007669"/>
    <property type="project" value="InterPro"/>
</dbReference>
<sequence length="472" mass="47332">MTAHDPHASTRPTVHRTPAPDGPTTIPFTDPGVRPASAAADAVAGTDAGAGAADDTPGSRTPGHPDVPGRPDAPRPDDARGHAEPSGHAAPRGAAGWGPGAAAGIPTGPPPGGGATPGPADRAPAPAPAPEPPDPASAGPWASDGRHGQQGRHEQQEEPGRHGHHGHLRRLHASPPPTASAAPPVAAGPRTALRRLRRADGAPAAPARDGAGPSAHRRPLLAARRPPTAPAPVVPPAVPARPTTTGHLTDLAEALERFTRLAPTIDRWGACLATLLRDGGRLLAAGNGGSAAQAQHLTAELVGRYVEERRPLSAIALHADTSSCTAIANDYGVEEMFARQVGAHGRPGDVLMLLSTSGRSANLVAAAEAARAIGVQVWAMTGPRPNPLADIADEVLCTPGARTATVQELHLVAVHTLCGAIDAALGELGPGPGPGAATPPGAAAGPGATRRRPEAASADPAGTAWSGRRRHA</sequence>
<organism evidence="3 4">
    <name type="scientific">Allostreptomyces psammosilenae</name>
    <dbReference type="NCBI Taxonomy" id="1892865"/>
    <lineage>
        <taxon>Bacteria</taxon>
        <taxon>Bacillati</taxon>
        <taxon>Actinomycetota</taxon>
        <taxon>Actinomycetes</taxon>
        <taxon>Kitasatosporales</taxon>
        <taxon>Streptomycetaceae</taxon>
        <taxon>Allostreptomyces</taxon>
    </lineage>
</organism>
<protein>
    <submittedName>
        <fullName evidence="3">Phosphoheptose isomerase</fullName>
    </submittedName>
</protein>
<feature type="domain" description="SIS" evidence="2">
    <location>
        <begin position="272"/>
        <end position="427"/>
    </location>
</feature>
<feature type="compositionally biased region" description="Pro residues" evidence="1">
    <location>
        <begin position="227"/>
        <end position="239"/>
    </location>
</feature>
<dbReference type="Gene3D" id="3.40.50.10490">
    <property type="entry name" value="Glucose-6-phosphate isomerase like protein, domain 1"/>
    <property type="match status" value="1"/>
</dbReference>
<dbReference type="PANTHER" id="PTHR30390:SF6">
    <property type="entry name" value="DNAA INITIATOR-ASSOCIATING PROTEIN DIAA"/>
    <property type="match status" value="1"/>
</dbReference>
<name>A0A852ZS56_9ACTN</name>
<dbReference type="InterPro" id="IPR050099">
    <property type="entry name" value="SIS_GmhA/DiaA_subfam"/>
</dbReference>
<keyword evidence="3" id="KW-0413">Isomerase</keyword>
<dbReference type="EMBL" id="JACBZD010000001">
    <property type="protein sequence ID" value="NYI04110.1"/>
    <property type="molecule type" value="Genomic_DNA"/>
</dbReference>
<feature type="region of interest" description="Disordered" evidence="1">
    <location>
        <begin position="224"/>
        <end position="244"/>
    </location>
</feature>
<feature type="compositionally biased region" description="Low complexity" evidence="1">
    <location>
        <begin position="435"/>
        <end position="448"/>
    </location>
</feature>
<gene>
    <name evidence="3" type="ORF">FHU37_001053</name>
</gene>
<evidence type="ECO:0000259" key="2">
    <source>
        <dbReference type="PROSITE" id="PS51464"/>
    </source>
</evidence>
<dbReference type="Pfam" id="PF13580">
    <property type="entry name" value="SIS_2"/>
    <property type="match status" value="1"/>
</dbReference>
<evidence type="ECO:0000313" key="4">
    <source>
        <dbReference type="Proteomes" id="UP000567795"/>
    </source>
</evidence>
<reference evidence="3 4" key="1">
    <citation type="submission" date="2020-07" db="EMBL/GenBank/DDBJ databases">
        <title>Sequencing the genomes of 1000 actinobacteria strains.</title>
        <authorList>
            <person name="Klenk H.-P."/>
        </authorList>
    </citation>
    <scope>NUCLEOTIDE SEQUENCE [LARGE SCALE GENOMIC DNA]</scope>
    <source>
        <strain evidence="3 4">DSM 42178</strain>
    </source>
</reference>
<evidence type="ECO:0000313" key="3">
    <source>
        <dbReference type="EMBL" id="NYI04110.1"/>
    </source>
</evidence>
<evidence type="ECO:0000256" key="1">
    <source>
        <dbReference type="SAM" id="MobiDB-lite"/>
    </source>
</evidence>
<feature type="region of interest" description="Disordered" evidence="1">
    <location>
        <begin position="430"/>
        <end position="472"/>
    </location>
</feature>